<keyword evidence="3" id="KW-1185">Reference proteome</keyword>
<dbReference type="EMBL" id="QJKJ01003384">
    <property type="protein sequence ID" value="RDX98753.1"/>
    <property type="molecule type" value="Genomic_DNA"/>
</dbReference>
<evidence type="ECO:0000313" key="2">
    <source>
        <dbReference type="EMBL" id="RDX98753.1"/>
    </source>
</evidence>
<dbReference type="AlphaFoldDB" id="A0A371H7V5"/>
<sequence length="173" mass="19876">MVLTVCFPKNRMPSSSFDNEISHSIIFPNEPLFHIPPHVFGCTCFVHDVSSSLDKLFVRAIKYVFFGYSHLQKGYWHYFPITKKYYMTIDVTIFEETPFFSSSSQNTNIFQQVLPTPIFNPQLKPPLDEESSESCSTPSITPTTNTSDKIIVGLLLFKKVFNLPETLILFTIF</sequence>
<dbReference type="Proteomes" id="UP000257109">
    <property type="component" value="Unassembled WGS sequence"/>
</dbReference>
<name>A0A371H7V5_MUCPR</name>
<dbReference type="OrthoDB" id="1224738at2759"/>
<reference evidence="2" key="1">
    <citation type="submission" date="2018-05" db="EMBL/GenBank/DDBJ databases">
        <title>Draft genome of Mucuna pruriens seed.</title>
        <authorList>
            <person name="Nnadi N.E."/>
            <person name="Vos R."/>
            <person name="Hasami M.H."/>
            <person name="Devisetty U.K."/>
            <person name="Aguiy J.C."/>
        </authorList>
    </citation>
    <scope>NUCLEOTIDE SEQUENCE [LARGE SCALE GENOMIC DNA]</scope>
    <source>
        <strain evidence="2">JCA_2017</strain>
    </source>
</reference>
<accession>A0A371H7V5</accession>
<evidence type="ECO:0000313" key="3">
    <source>
        <dbReference type="Proteomes" id="UP000257109"/>
    </source>
</evidence>
<proteinExistence type="predicted"/>
<dbReference type="InterPro" id="IPR057670">
    <property type="entry name" value="SH3_retrovirus"/>
</dbReference>
<evidence type="ECO:0000259" key="1">
    <source>
        <dbReference type="Pfam" id="PF25597"/>
    </source>
</evidence>
<comment type="caution">
    <text evidence="2">The sequence shown here is derived from an EMBL/GenBank/DDBJ whole genome shotgun (WGS) entry which is preliminary data.</text>
</comment>
<feature type="non-terminal residue" evidence="2">
    <location>
        <position position="1"/>
    </location>
</feature>
<organism evidence="2 3">
    <name type="scientific">Mucuna pruriens</name>
    <name type="common">Velvet bean</name>
    <name type="synonym">Dolichos pruriens</name>
    <dbReference type="NCBI Taxonomy" id="157652"/>
    <lineage>
        <taxon>Eukaryota</taxon>
        <taxon>Viridiplantae</taxon>
        <taxon>Streptophyta</taxon>
        <taxon>Embryophyta</taxon>
        <taxon>Tracheophyta</taxon>
        <taxon>Spermatophyta</taxon>
        <taxon>Magnoliopsida</taxon>
        <taxon>eudicotyledons</taxon>
        <taxon>Gunneridae</taxon>
        <taxon>Pentapetalae</taxon>
        <taxon>rosids</taxon>
        <taxon>fabids</taxon>
        <taxon>Fabales</taxon>
        <taxon>Fabaceae</taxon>
        <taxon>Papilionoideae</taxon>
        <taxon>50 kb inversion clade</taxon>
        <taxon>NPAAA clade</taxon>
        <taxon>indigoferoid/millettioid clade</taxon>
        <taxon>Phaseoleae</taxon>
        <taxon>Mucuna</taxon>
    </lineage>
</organism>
<protein>
    <recommendedName>
        <fullName evidence="1">Retroviral polymerase SH3-like domain-containing protein</fullName>
    </recommendedName>
</protein>
<dbReference type="Pfam" id="PF25597">
    <property type="entry name" value="SH3_retrovirus"/>
    <property type="match status" value="1"/>
</dbReference>
<feature type="domain" description="Retroviral polymerase SH3-like" evidence="1">
    <location>
        <begin position="42"/>
        <end position="105"/>
    </location>
</feature>
<gene>
    <name evidence="2" type="ORF">CR513_18291</name>
</gene>